<dbReference type="AlphaFoldDB" id="A0A1B2EZ60"/>
<gene>
    <name evidence="1" type="ORF">BB934_44525</name>
</gene>
<dbReference type="RefSeq" id="WP_099516030.1">
    <property type="nucleotide sequence ID" value="NZ_CP016620.1"/>
</dbReference>
<reference evidence="1" key="1">
    <citation type="submission" date="2016-07" db="EMBL/GenBank/DDBJ databases">
        <title>Microvirga ossetica sp. nov. a new species of rhizobia isolated from root nodules of the legume species Vicia alpestris Steven originated from North Ossetia region in the Caucasus.</title>
        <authorList>
            <person name="Safronova V.I."/>
            <person name="Kuznetsova I.G."/>
            <person name="Sazanova A.L."/>
            <person name="Belimov A."/>
            <person name="Andronov E."/>
            <person name="Osledkin Y.S."/>
            <person name="Onishchuk O.P."/>
            <person name="Kurchak O.N."/>
            <person name="Shaposhnikov A.I."/>
            <person name="Willems A."/>
            <person name="Tikhonovich I.A."/>
        </authorList>
    </citation>
    <scope>NUCLEOTIDE SEQUENCE [LARGE SCALE GENOMIC DNA]</scope>
    <source>
        <strain evidence="1">V5/3M</strain>
        <plasmid evidence="1">unnamed4</plasmid>
    </source>
</reference>
<dbReference type="EMBL" id="CP016620">
    <property type="protein sequence ID" value="ANY85246.1"/>
    <property type="molecule type" value="Genomic_DNA"/>
</dbReference>
<keyword evidence="1" id="KW-0614">Plasmid</keyword>
<protein>
    <submittedName>
        <fullName evidence="1">Uncharacterized protein</fullName>
    </submittedName>
</protein>
<name>A0A1B2EZ60_9HYPH</name>
<evidence type="ECO:0000313" key="1">
    <source>
        <dbReference type="EMBL" id="ANY85246.1"/>
    </source>
</evidence>
<accession>A0A1B2EZ60</accession>
<dbReference type="OrthoDB" id="8019198at2"/>
<organism evidence="1">
    <name type="scientific">Microvirga ossetica</name>
    <dbReference type="NCBI Taxonomy" id="1882682"/>
    <lineage>
        <taxon>Bacteria</taxon>
        <taxon>Pseudomonadati</taxon>
        <taxon>Pseudomonadota</taxon>
        <taxon>Alphaproteobacteria</taxon>
        <taxon>Hyphomicrobiales</taxon>
        <taxon>Methylobacteriaceae</taxon>
        <taxon>Microvirga</taxon>
    </lineage>
</organism>
<sequence length="123" mass="13769">MAERRFTDTLEEKLALISPTVKAIEFGGDRPYLGELQTLLRQHLASLVVLFERDPGLDAATADLYAAAAAVVNDSTKACQPLARKRRLLKEAQARFHERIATARPNERNPSAPWRRNELFLAA</sequence>
<proteinExistence type="predicted"/>
<dbReference type="KEGG" id="moc:BB934_44525"/>
<geneLocation type="plasmid" evidence="1">
    <name>unnamed4</name>
</geneLocation>